<name>L8G5J3_PSED2</name>
<dbReference type="SUPFAM" id="SSF51197">
    <property type="entry name" value="Clavaminate synthase-like"/>
    <property type="match status" value="1"/>
</dbReference>
<accession>L8G5J3</accession>
<protein>
    <submittedName>
        <fullName evidence="1">Uncharacterized protein</fullName>
    </submittedName>
</protein>
<dbReference type="Gene3D" id="2.60.120.650">
    <property type="entry name" value="Cupin"/>
    <property type="match status" value="1"/>
</dbReference>
<keyword evidence="2" id="KW-1185">Reference proteome</keyword>
<proteinExistence type="predicted"/>
<dbReference type="Proteomes" id="UP000011064">
    <property type="component" value="Unassembled WGS sequence"/>
</dbReference>
<evidence type="ECO:0000313" key="1">
    <source>
        <dbReference type="EMBL" id="ELR08402.1"/>
    </source>
</evidence>
<dbReference type="AlphaFoldDB" id="L8G5J3"/>
<dbReference type="VEuPathDB" id="FungiDB:GMDG_03191"/>
<sequence length="428" mass="47073">MPKAPRKCPHCDKVSNTGHITEHIRSCTKQKGRCLVCDRRFTRKRDHKCKGTPVKAPTYLNHFLNLSQHNWHEKVPSNIPGLTPLHSASDATKSLWHRMPRLVPISAVSEQDVYTAVLDSINTLTFHAYKNGSAVHGAGLGCHTNAERDAMIETARCSIYQATARRESKLAKPTQYSDSEPLCCVLNVWVKGIIFTPPTHIDSSYLLCGDATTVGVNITPRGSYVDLHCDIGRSGLSTVYGLCEKVLILFPPTEKNLTLFASTAGLHNRLARIGDKLEGGLVVQLHSSLAIDLPSGALHAVFTTAGGFLGGVNYSIVEELPIMARAILIQLPGYEHNQDAILEDIRVYLSALLSGLSLDPPHDVLAPVIKSWFTLEHSMASIDALSQWCLKDKRRISVQLNDLRPLQCNCGAIGEKETHLIEEHFKSG</sequence>
<reference evidence="2" key="1">
    <citation type="submission" date="2010-09" db="EMBL/GenBank/DDBJ databases">
        <title>The genome sequence of Geomyces destructans 20631-21.</title>
        <authorList>
            <consortium name="The Broad Institute Genome Sequencing Platform"/>
            <person name="Cuomo C.A."/>
            <person name="Blehert D.S."/>
            <person name="Lorch J.M."/>
            <person name="Young S.K."/>
            <person name="Zeng Q."/>
            <person name="Gargeya S."/>
            <person name="Fitzgerald M."/>
            <person name="Haas B."/>
            <person name="Abouelleil A."/>
            <person name="Alvarado L."/>
            <person name="Arachchi H.M."/>
            <person name="Berlin A."/>
            <person name="Brown A."/>
            <person name="Chapman S.B."/>
            <person name="Chen Z."/>
            <person name="Dunbar C."/>
            <person name="Freedman E."/>
            <person name="Gearin G."/>
            <person name="Gellesch M."/>
            <person name="Goldberg J."/>
            <person name="Griggs A."/>
            <person name="Gujja S."/>
            <person name="Heiman D."/>
            <person name="Howarth C."/>
            <person name="Larson L."/>
            <person name="Lui A."/>
            <person name="MacDonald P.J.P."/>
            <person name="Montmayeur A."/>
            <person name="Murphy C."/>
            <person name="Neiman D."/>
            <person name="Pearson M."/>
            <person name="Priest M."/>
            <person name="Roberts A."/>
            <person name="Saif S."/>
            <person name="Shea T."/>
            <person name="Shenoy N."/>
            <person name="Sisk P."/>
            <person name="Stolte C."/>
            <person name="Sykes S."/>
            <person name="Wortman J."/>
            <person name="Nusbaum C."/>
            <person name="Birren B."/>
        </authorList>
    </citation>
    <scope>NUCLEOTIDE SEQUENCE [LARGE SCALE GENOMIC DNA]</scope>
    <source>
        <strain evidence="2">ATCC MYA-4855 / 20631-21</strain>
    </source>
</reference>
<dbReference type="HOGENOM" id="CLU_052704_0_0_1"/>
<organism evidence="1 2">
    <name type="scientific">Pseudogymnoascus destructans (strain ATCC MYA-4855 / 20631-21)</name>
    <name type="common">Bat white-nose syndrome fungus</name>
    <name type="synonym">Geomyces destructans</name>
    <dbReference type="NCBI Taxonomy" id="658429"/>
    <lineage>
        <taxon>Eukaryota</taxon>
        <taxon>Fungi</taxon>
        <taxon>Dikarya</taxon>
        <taxon>Ascomycota</taxon>
        <taxon>Pezizomycotina</taxon>
        <taxon>Leotiomycetes</taxon>
        <taxon>Thelebolales</taxon>
        <taxon>Thelebolaceae</taxon>
        <taxon>Pseudogymnoascus</taxon>
    </lineage>
</organism>
<dbReference type="STRING" id="658429.L8G5J3"/>
<dbReference type="OrthoDB" id="3485163at2759"/>
<gene>
    <name evidence="1" type="ORF">GMDG_03191</name>
</gene>
<dbReference type="InParanoid" id="L8G5J3"/>
<dbReference type="EMBL" id="GL573217">
    <property type="protein sequence ID" value="ELR08402.1"/>
    <property type="molecule type" value="Genomic_DNA"/>
</dbReference>
<evidence type="ECO:0000313" key="2">
    <source>
        <dbReference type="Proteomes" id="UP000011064"/>
    </source>
</evidence>